<feature type="signal peptide" evidence="1">
    <location>
        <begin position="1"/>
        <end position="30"/>
    </location>
</feature>
<name>A0AA36C550_9BILA</name>
<organism evidence="2 3">
    <name type="scientific">Mesorhabditis spiculigera</name>
    <dbReference type="NCBI Taxonomy" id="96644"/>
    <lineage>
        <taxon>Eukaryota</taxon>
        <taxon>Metazoa</taxon>
        <taxon>Ecdysozoa</taxon>
        <taxon>Nematoda</taxon>
        <taxon>Chromadorea</taxon>
        <taxon>Rhabditida</taxon>
        <taxon>Rhabditina</taxon>
        <taxon>Rhabditomorpha</taxon>
        <taxon>Rhabditoidea</taxon>
        <taxon>Rhabditidae</taxon>
        <taxon>Mesorhabditinae</taxon>
        <taxon>Mesorhabditis</taxon>
    </lineage>
</organism>
<keyword evidence="1" id="KW-0732">Signal</keyword>
<proteinExistence type="predicted"/>
<evidence type="ECO:0000256" key="1">
    <source>
        <dbReference type="SAM" id="SignalP"/>
    </source>
</evidence>
<evidence type="ECO:0000313" key="2">
    <source>
        <dbReference type="EMBL" id="CAJ0559388.1"/>
    </source>
</evidence>
<dbReference type="AlphaFoldDB" id="A0AA36C550"/>
<protein>
    <submittedName>
        <fullName evidence="2">Uncharacterized protein</fullName>
    </submittedName>
</protein>
<accession>A0AA36C550</accession>
<evidence type="ECO:0000313" key="3">
    <source>
        <dbReference type="Proteomes" id="UP001177023"/>
    </source>
</evidence>
<gene>
    <name evidence="2" type="ORF">MSPICULIGERA_LOCUS1254</name>
</gene>
<reference evidence="2" key="1">
    <citation type="submission" date="2023-06" db="EMBL/GenBank/DDBJ databases">
        <authorList>
            <person name="Delattre M."/>
        </authorList>
    </citation>
    <scope>NUCLEOTIDE SEQUENCE</scope>
    <source>
        <strain evidence="2">AF72</strain>
    </source>
</reference>
<sequence length="118" mass="13489">MGYGSDADSTSKMNVLCLALFCCFVALVQARPQSRLEELRNLLRIRKDLEEAHPWASRNFVKPIGSIAGEPIYPRRFESNVGVASYTFDENGIAYARRPRPTVEQILQNSRKGFTYMW</sequence>
<feature type="non-terminal residue" evidence="2">
    <location>
        <position position="118"/>
    </location>
</feature>
<feature type="chain" id="PRO_5041224987" evidence="1">
    <location>
        <begin position="31"/>
        <end position="118"/>
    </location>
</feature>
<dbReference type="EMBL" id="CATQJA010000339">
    <property type="protein sequence ID" value="CAJ0559388.1"/>
    <property type="molecule type" value="Genomic_DNA"/>
</dbReference>
<comment type="caution">
    <text evidence="2">The sequence shown here is derived from an EMBL/GenBank/DDBJ whole genome shotgun (WGS) entry which is preliminary data.</text>
</comment>
<keyword evidence="3" id="KW-1185">Reference proteome</keyword>
<dbReference type="Proteomes" id="UP001177023">
    <property type="component" value="Unassembled WGS sequence"/>
</dbReference>